<dbReference type="AlphaFoldDB" id="A0A9R1WQ38"/>
<reference evidence="1 2" key="1">
    <citation type="journal article" date="2017" name="Nat. Commun.">
        <title>Genome assembly with in vitro proximity ligation data and whole-genome triplication in lettuce.</title>
        <authorList>
            <person name="Reyes-Chin-Wo S."/>
            <person name="Wang Z."/>
            <person name="Yang X."/>
            <person name="Kozik A."/>
            <person name="Arikit S."/>
            <person name="Song C."/>
            <person name="Xia L."/>
            <person name="Froenicke L."/>
            <person name="Lavelle D.O."/>
            <person name="Truco M.J."/>
            <person name="Xia R."/>
            <person name="Zhu S."/>
            <person name="Xu C."/>
            <person name="Xu H."/>
            <person name="Xu X."/>
            <person name="Cox K."/>
            <person name="Korf I."/>
            <person name="Meyers B.C."/>
            <person name="Michelmore R.W."/>
        </authorList>
    </citation>
    <scope>NUCLEOTIDE SEQUENCE [LARGE SCALE GENOMIC DNA]</scope>
    <source>
        <strain evidence="2">cv. Salinas</strain>
        <tissue evidence="1">Seedlings</tissue>
    </source>
</reference>
<evidence type="ECO:0008006" key="3">
    <source>
        <dbReference type="Google" id="ProtNLM"/>
    </source>
</evidence>
<organism evidence="1 2">
    <name type="scientific">Lactuca sativa</name>
    <name type="common">Garden lettuce</name>
    <dbReference type="NCBI Taxonomy" id="4236"/>
    <lineage>
        <taxon>Eukaryota</taxon>
        <taxon>Viridiplantae</taxon>
        <taxon>Streptophyta</taxon>
        <taxon>Embryophyta</taxon>
        <taxon>Tracheophyta</taxon>
        <taxon>Spermatophyta</taxon>
        <taxon>Magnoliopsida</taxon>
        <taxon>eudicotyledons</taxon>
        <taxon>Gunneridae</taxon>
        <taxon>Pentapetalae</taxon>
        <taxon>asterids</taxon>
        <taxon>campanulids</taxon>
        <taxon>Asterales</taxon>
        <taxon>Asteraceae</taxon>
        <taxon>Cichorioideae</taxon>
        <taxon>Cichorieae</taxon>
        <taxon>Lactucinae</taxon>
        <taxon>Lactuca</taxon>
    </lineage>
</organism>
<protein>
    <recommendedName>
        <fullName evidence="3">DUF659 domain-containing protein</fullName>
    </recommendedName>
</protein>
<proteinExistence type="predicted"/>
<accession>A0A9R1WQ38</accession>
<name>A0A9R1WQ38_LACSA</name>
<evidence type="ECO:0000313" key="2">
    <source>
        <dbReference type="Proteomes" id="UP000235145"/>
    </source>
</evidence>
<evidence type="ECO:0000313" key="1">
    <source>
        <dbReference type="EMBL" id="KAJ0226088.1"/>
    </source>
</evidence>
<comment type="caution">
    <text evidence="1">The sequence shown here is derived from an EMBL/GenBank/DDBJ whole genome shotgun (WGS) entry which is preliminary data.</text>
</comment>
<sequence>MVCYSKNGTKHLLAHYKRCIHKPFKNIRQSILLQEKKKVDGTTTHVSNYTFNVDASRKDLDEMIIVDGYPLPIVEHHGFRKFVGGLQSLFKGDIKSIYDYERDKTMSLLANNKREIAVTTDIWTYNHKKGFIAITIHFIDQNWNLQSRIMRLISH</sequence>
<dbReference type="PANTHER" id="PTHR46481:SF11">
    <property type="entry name" value="ZINC FINGER BED DOMAIN-CONTAINING PROTEIN RICESLEEPER 2-LIKE"/>
    <property type="match status" value="1"/>
</dbReference>
<gene>
    <name evidence="1" type="ORF">LSAT_V11C100041270</name>
</gene>
<dbReference type="InterPro" id="IPR052035">
    <property type="entry name" value="ZnF_BED_domain_contain"/>
</dbReference>
<keyword evidence="2" id="KW-1185">Reference proteome</keyword>
<dbReference type="Proteomes" id="UP000235145">
    <property type="component" value="Unassembled WGS sequence"/>
</dbReference>
<dbReference type="EMBL" id="NBSK02000001">
    <property type="protein sequence ID" value="KAJ0226088.1"/>
    <property type="molecule type" value="Genomic_DNA"/>
</dbReference>
<dbReference type="PANTHER" id="PTHR46481">
    <property type="entry name" value="ZINC FINGER BED DOMAIN-CONTAINING PROTEIN 4"/>
    <property type="match status" value="1"/>
</dbReference>